<feature type="region of interest" description="Disordered" evidence="1">
    <location>
        <begin position="1"/>
        <end position="41"/>
    </location>
</feature>
<gene>
    <name evidence="2" type="ORF">G6011_01363</name>
</gene>
<organism evidence="2 3">
    <name type="scientific">Alternaria panax</name>
    <dbReference type="NCBI Taxonomy" id="48097"/>
    <lineage>
        <taxon>Eukaryota</taxon>
        <taxon>Fungi</taxon>
        <taxon>Dikarya</taxon>
        <taxon>Ascomycota</taxon>
        <taxon>Pezizomycotina</taxon>
        <taxon>Dothideomycetes</taxon>
        <taxon>Pleosporomycetidae</taxon>
        <taxon>Pleosporales</taxon>
        <taxon>Pleosporineae</taxon>
        <taxon>Pleosporaceae</taxon>
        <taxon>Alternaria</taxon>
        <taxon>Alternaria sect. Panax</taxon>
    </lineage>
</organism>
<protein>
    <submittedName>
        <fullName evidence="2">Uncharacterized protein</fullName>
    </submittedName>
</protein>
<reference evidence="2" key="1">
    <citation type="submission" date="2021-07" db="EMBL/GenBank/DDBJ databases">
        <title>Genome Resource of American Ginseng Black Spot Pathogen Alternaria panax.</title>
        <authorList>
            <person name="Qiu C."/>
            <person name="Wang W."/>
            <person name="Liu Z."/>
        </authorList>
    </citation>
    <scope>NUCLEOTIDE SEQUENCE</scope>
    <source>
        <strain evidence="2">BNCC115425</strain>
    </source>
</reference>
<keyword evidence="3" id="KW-1185">Reference proteome</keyword>
<comment type="caution">
    <text evidence="2">The sequence shown here is derived from an EMBL/GenBank/DDBJ whole genome shotgun (WGS) entry which is preliminary data.</text>
</comment>
<evidence type="ECO:0000256" key="1">
    <source>
        <dbReference type="SAM" id="MobiDB-lite"/>
    </source>
</evidence>
<dbReference type="EMBL" id="JAANER010000001">
    <property type="protein sequence ID" value="KAG9196242.1"/>
    <property type="molecule type" value="Genomic_DNA"/>
</dbReference>
<accession>A0AAD4IJU7</accession>
<evidence type="ECO:0000313" key="3">
    <source>
        <dbReference type="Proteomes" id="UP001199106"/>
    </source>
</evidence>
<proteinExistence type="predicted"/>
<evidence type="ECO:0000313" key="2">
    <source>
        <dbReference type="EMBL" id="KAG9196242.1"/>
    </source>
</evidence>
<dbReference type="Proteomes" id="UP001199106">
    <property type="component" value="Unassembled WGS sequence"/>
</dbReference>
<dbReference type="AlphaFoldDB" id="A0AAD4IJU7"/>
<sequence>MSTSVKRRWQQSASSDADSSKKRRTQTRAALKNQGPYRSAFSKDKGKTIEEVYSRDPVLTEDFFIMGAVTCRNNILSRYPALKAALRALPEAIVDRHPGLERAFEHYENNCPSQYIRIQGHDK</sequence>
<name>A0AAD4IJU7_9PLEO</name>